<evidence type="ECO:0000256" key="5">
    <source>
        <dbReference type="ARBA" id="ARBA00023274"/>
    </source>
</evidence>
<evidence type="ECO:0000256" key="6">
    <source>
        <dbReference type="ARBA" id="ARBA00035139"/>
    </source>
</evidence>
<evidence type="ECO:0000256" key="1">
    <source>
        <dbReference type="ARBA" id="ARBA00004173"/>
    </source>
</evidence>
<dbReference type="GO" id="GO:0005739">
    <property type="term" value="C:mitochondrion"/>
    <property type="evidence" value="ECO:0007669"/>
    <property type="project" value="UniProtKB-SubCell"/>
</dbReference>
<dbReference type="PANTHER" id="PTHR13274:SF2">
    <property type="entry name" value="SMALL RIBOSOMAL SUBUNIT PROTEIN MS25"/>
    <property type="match status" value="1"/>
</dbReference>
<keyword evidence="5" id="KW-0687">Ribonucleoprotein</keyword>
<sequence length="184" mass="21522">MPFMQGASPIRRTLYYLEKGEILLRKEVRVIAIGYSFKNPEHKGARDFVYWHWAQLQFKNESVQLLKLKTFTPTPYILAFLEDGRQVTLDLYNYNRDRIVDSGLCFLNHSDTNPGMHGKDFPRLILESERVSDLQLNNPANFGEKFPRQCMCEIQGQRPCASVCLTPKYLKANWRWNFKGVKQA</sequence>
<evidence type="ECO:0000256" key="3">
    <source>
        <dbReference type="ARBA" id="ARBA00022980"/>
    </source>
</evidence>
<evidence type="ECO:0000256" key="4">
    <source>
        <dbReference type="ARBA" id="ARBA00023128"/>
    </source>
</evidence>
<dbReference type="GO" id="GO:1990904">
    <property type="term" value="C:ribonucleoprotein complex"/>
    <property type="evidence" value="ECO:0007669"/>
    <property type="project" value="UniProtKB-KW"/>
</dbReference>
<dbReference type="SUPFAM" id="SSF52833">
    <property type="entry name" value="Thioredoxin-like"/>
    <property type="match status" value="1"/>
</dbReference>
<organism evidence="9 10">
    <name type="scientific">Romanomermis culicivorax</name>
    <name type="common">Nematode worm</name>
    <dbReference type="NCBI Taxonomy" id="13658"/>
    <lineage>
        <taxon>Eukaryota</taxon>
        <taxon>Metazoa</taxon>
        <taxon>Ecdysozoa</taxon>
        <taxon>Nematoda</taxon>
        <taxon>Enoplea</taxon>
        <taxon>Dorylaimia</taxon>
        <taxon>Mermithida</taxon>
        <taxon>Mermithoidea</taxon>
        <taxon>Mermithidae</taxon>
        <taxon>Romanomermis</taxon>
    </lineage>
</organism>
<evidence type="ECO:0000256" key="2">
    <source>
        <dbReference type="ARBA" id="ARBA00008046"/>
    </source>
</evidence>
<evidence type="ECO:0000313" key="9">
    <source>
        <dbReference type="Proteomes" id="UP000887565"/>
    </source>
</evidence>
<keyword evidence="4" id="KW-0496">Mitochondrion</keyword>
<dbReference type="InterPro" id="IPR007741">
    <property type="entry name" value="Ribosomal_mL43/mS25/NADH_DH"/>
</dbReference>
<feature type="domain" description="Ribosomal protein/NADH dehydrogenase" evidence="8">
    <location>
        <begin position="37"/>
        <end position="110"/>
    </location>
</feature>
<dbReference type="GO" id="GO:0005840">
    <property type="term" value="C:ribosome"/>
    <property type="evidence" value="ECO:0007669"/>
    <property type="project" value="UniProtKB-KW"/>
</dbReference>
<keyword evidence="9" id="KW-1185">Reference proteome</keyword>
<name>A0A915KU20_ROMCU</name>
<dbReference type="InterPro" id="IPR036249">
    <property type="entry name" value="Thioredoxin-like_sf"/>
</dbReference>
<dbReference type="Proteomes" id="UP000887565">
    <property type="component" value="Unplaced"/>
</dbReference>
<comment type="subcellular location">
    <subcellularLocation>
        <location evidence="1">Mitochondrion</location>
    </subcellularLocation>
</comment>
<dbReference type="Pfam" id="PF05047">
    <property type="entry name" value="L51_S25_CI-B8"/>
    <property type="match status" value="1"/>
</dbReference>
<comment type="similarity">
    <text evidence="2">Belongs to the mitochondrion-specific ribosomal protein mS25 family.</text>
</comment>
<evidence type="ECO:0000313" key="10">
    <source>
        <dbReference type="WBParaSite" id="nRc.2.0.1.t42421-RA"/>
    </source>
</evidence>
<dbReference type="InterPro" id="IPR040049">
    <property type="entry name" value="Ribosomal_mS25/mL61"/>
</dbReference>
<dbReference type="OMA" id="FCICEVP"/>
<dbReference type="WBParaSite" id="nRc.2.0.1.t42421-RA">
    <property type="protein sequence ID" value="nRc.2.0.1.t42421-RA"/>
    <property type="gene ID" value="nRc.2.0.1.g42421"/>
</dbReference>
<dbReference type="PANTHER" id="PTHR13274">
    <property type="entry name" value="MITOCHONDRIAL RIBOSOMAL PROTEIN S25"/>
    <property type="match status" value="1"/>
</dbReference>
<evidence type="ECO:0000256" key="7">
    <source>
        <dbReference type="ARBA" id="ARBA00035369"/>
    </source>
</evidence>
<evidence type="ECO:0000259" key="8">
    <source>
        <dbReference type="SMART" id="SM00916"/>
    </source>
</evidence>
<proteinExistence type="inferred from homology"/>
<keyword evidence="3" id="KW-0689">Ribosomal protein</keyword>
<accession>A0A915KU20</accession>
<protein>
    <recommendedName>
        <fullName evidence="6">Small ribosomal subunit protein mS25</fullName>
    </recommendedName>
    <alternativeName>
        <fullName evidence="7">28S ribosomal protein S25, mitochondrial</fullName>
    </alternativeName>
</protein>
<dbReference type="GO" id="GO:0003735">
    <property type="term" value="F:structural constituent of ribosome"/>
    <property type="evidence" value="ECO:0007669"/>
    <property type="project" value="InterPro"/>
</dbReference>
<reference evidence="10" key="1">
    <citation type="submission" date="2022-11" db="UniProtKB">
        <authorList>
            <consortium name="WormBaseParasite"/>
        </authorList>
    </citation>
    <scope>IDENTIFICATION</scope>
</reference>
<dbReference type="AlphaFoldDB" id="A0A915KU20"/>
<dbReference type="SMART" id="SM00916">
    <property type="entry name" value="L51_S25_CI-B8"/>
    <property type="match status" value="1"/>
</dbReference>